<dbReference type="OrthoDB" id="30877at2157"/>
<reference evidence="1 2" key="1">
    <citation type="submission" date="2012-01" db="EMBL/GenBank/DDBJ databases">
        <title>Improved High-Quality Draft sequence of Metallosphaera yellowstonensis MK1.</title>
        <authorList>
            <consortium name="US DOE Joint Genome Institute"/>
            <person name="Lucas S."/>
            <person name="Han J."/>
            <person name="Cheng J.-F."/>
            <person name="Goodwin L."/>
            <person name="Pitluck S."/>
            <person name="Peters L."/>
            <person name="Teshima H."/>
            <person name="Detter J.C."/>
            <person name="Han C."/>
            <person name="Tapia R."/>
            <person name="Land M."/>
            <person name="Hauser L."/>
            <person name="Kyrpides N."/>
            <person name="Kozubal M."/>
            <person name="Macur R.E."/>
            <person name="Jay Z."/>
            <person name="Inskeep W."/>
            <person name="Woyke T."/>
        </authorList>
    </citation>
    <scope>NUCLEOTIDE SEQUENCE [LARGE SCALE GENOMIC DNA]</scope>
    <source>
        <strain evidence="1 2">MK1</strain>
    </source>
</reference>
<dbReference type="HOGENOM" id="CLU_2327325_0_0_2"/>
<gene>
    <name evidence="1" type="ORF">MetMK1DRAFT_00014040</name>
</gene>
<dbReference type="RefSeq" id="WP_009071833.1">
    <property type="nucleotide sequence ID" value="NZ_JH597761.1"/>
</dbReference>
<dbReference type="EMBL" id="JH597761">
    <property type="protein sequence ID" value="EHP70900.1"/>
    <property type="molecule type" value="Genomic_DNA"/>
</dbReference>
<protein>
    <submittedName>
        <fullName evidence="1">Archaeal PaREP1/PaREP8 family</fullName>
    </submittedName>
</protein>
<evidence type="ECO:0000313" key="1">
    <source>
        <dbReference type="EMBL" id="EHP70900.1"/>
    </source>
</evidence>
<dbReference type="Proteomes" id="UP000003980">
    <property type="component" value="Unassembled WGS sequence"/>
</dbReference>
<keyword evidence="2" id="KW-1185">Reference proteome</keyword>
<name>H2C3S9_9CREN</name>
<proteinExistence type="predicted"/>
<dbReference type="AlphaFoldDB" id="H2C3S9"/>
<dbReference type="STRING" id="671065.MetMK1DRAFT_00014040"/>
<dbReference type="eggNOG" id="arCOG03722">
    <property type="taxonomic scope" value="Archaea"/>
</dbReference>
<evidence type="ECO:0000313" key="2">
    <source>
        <dbReference type="Proteomes" id="UP000003980"/>
    </source>
</evidence>
<accession>H2C3S9</accession>
<sequence length="98" mass="11194">MEAGESYWKSLSYIMRAVAELIGFSLENYQDYYSLAEYLAYKFNDGSVVVQFLNAERLHGEFHPRPQGGESFNRRVSDLKALTERLRGFLASLAKSST</sequence>
<organism evidence="1 2">
    <name type="scientific">Metallosphaera yellowstonensis MK1</name>
    <dbReference type="NCBI Taxonomy" id="671065"/>
    <lineage>
        <taxon>Archaea</taxon>
        <taxon>Thermoproteota</taxon>
        <taxon>Thermoprotei</taxon>
        <taxon>Sulfolobales</taxon>
        <taxon>Sulfolobaceae</taxon>
        <taxon>Metallosphaera</taxon>
    </lineage>
</organism>